<evidence type="ECO:0000313" key="2">
    <source>
        <dbReference type="Proteomes" id="UP000248214"/>
    </source>
</evidence>
<dbReference type="PROSITE" id="PS51257">
    <property type="entry name" value="PROKAR_LIPOPROTEIN"/>
    <property type="match status" value="1"/>
</dbReference>
<dbReference type="AlphaFoldDB" id="A0A323TB63"/>
<name>A0A323TB63_9BACI</name>
<evidence type="ECO:0000313" key="1">
    <source>
        <dbReference type="EMBL" id="PYZ92429.1"/>
    </source>
</evidence>
<dbReference type="Proteomes" id="UP000248214">
    <property type="component" value="Unassembled WGS sequence"/>
</dbReference>
<accession>A0A323TB63</accession>
<reference evidence="1 2" key="1">
    <citation type="submission" date="2017-10" db="EMBL/GenBank/DDBJ databases">
        <title>Bacillus sp. nov., a halophilic bacterium isolated from a Keqin Lake.</title>
        <authorList>
            <person name="Wang H."/>
        </authorList>
    </citation>
    <scope>NUCLEOTIDE SEQUENCE [LARGE SCALE GENOMIC DNA]</scope>
    <source>
        <strain evidence="1 2">KQ-12</strain>
    </source>
</reference>
<keyword evidence="2" id="KW-1185">Reference proteome</keyword>
<proteinExistence type="predicted"/>
<sequence length="247" mass="28784">MKCRVFLLLFLIVGCSQDDKEEMSGDFTGRVTGPADGFDTLLVLKEDTLGGTSVINNVNRHRISEYSVNAYRVMLSSSTEIVDEDGEIHMYGDLEDSAFQFMANREIKVRSNEEWEEKWTELDRYLSYQPRFLPVYKAEKIELLPYGLEDFINFHSPLIESKFFLMTFHKDDDDITIPSNVISDLTPHLHSREQISWQSFFVAEDNPIDRYVHTDPMSHLVLSNEGKEILTDDWQEVIDYFKEREGD</sequence>
<dbReference type="EMBL" id="PDOD01000004">
    <property type="protein sequence ID" value="PYZ92429.1"/>
    <property type="molecule type" value="Genomic_DNA"/>
</dbReference>
<gene>
    <name evidence="1" type="ORF">CR194_16510</name>
</gene>
<organism evidence="1 2">
    <name type="scientific">Salipaludibacillus keqinensis</name>
    <dbReference type="NCBI Taxonomy" id="2045207"/>
    <lineage>
        <taxon>Bacteria</taxon>
        <taxon>Bacillati</taxon>
        <taxon>Bacillota</taxon>
        <taxon>Bacilli</taxon>
        <taxon>Bacillales</taxon>
        <taxon>Bacillaceae</taxon>
    </lineage>
</organism>
<comment type="caution">
    <text evidence="1">The sequence shown here is derived from an EMBL/GenBank/DDBJ whole genome shotgun (WGS) entry which is preliminary data.</text>
</comment>
<protein>
    <submittedName>
        <fullName evidence="1">Uncharacterized protein</fullName>
    </submittedName>
</protein>